<dbReference type="InterPro" id="IPR050426">
    <property type="entry name" value="Glycosyltransferase_28"/>
</dbReference>
<evidence type="ECO:0000256" key="1">
    <source>
        <dbReference type="ARBA" id="ARBA00006962"/>
    </source>
</evidence>
<gene>
    <name evidence="6" type="ORF">JIG36_31885</name>
</gene>
<dbReference type="Gene3D" id="3.40.50.2000">
    <property type="entry name" value="Glycogen Phosphorylase B"/>
    <property type="match status" value="3"/>
</dbReference>
<dbReference type="InterPro" id="IPR010610">
    <property type="entry name" value="EryCIII-like_C"/>
</dbReference>
<evidence type="ECO:0000256" key="2">
    <source>
        <dbReference type="ARBA" id="ARBA00022676"/>
    </source>
</evidence>
<proteinExistence type="inferred from homology"/>
<keyword evidence="7" id="KW-1185">Reference proteome</keyword>
<comment type="caution">
    <text evidence="6">The sequence shown here is derived from an EMBL/GenBank/DDBJ whole genome shotgun (WGS) entry which is preliminary data.</text>
</comment>
<evidence type="ECO:0000259" key="5">
    <source>
        <dbReference type="Pfam" id="PF21036"/>
    </source>
</evidence>
<protein>
    <submittedName>
        <fullName evidence="6">DUF1205 domain-containing protein</fullName>
    </submittedName>
</protein>
<keyword evidence="2" id="KW-0328">Glycosyltransferase</keyword>
<dbReference type="PANTHER" id="PTHR48050:SF13">
    <property type="entry name" value="STEROL 3-BETA-GLUCOSYLTRANSFERASE UGT80A2"/>
    <property type="match status" value="1"/>
</dbReference>
<dbReference type="Pfam" id="PF21036">
    <property type="entry name" value="EryCIII-like_N"/>
    <property type="match status" value="1"/>
</dbReference>
<organism evidence="6 7">
    <name type="scientific">Paractinoplanes ovalisporus</name>
    <dbReference type="NCBI Taxonomy" id="2810368"/>
    <lineage>
        <taxon>Bacteria</taxon>
        <taxon>Bacillati</taxon>
        <taxon>Actinomycetota</taxon>
        <taxon>Actinomycetes</taxon>
        <taxon>Micromonosporales</taxon>
        <taxon>Micromonosporaceae</taxon>
        <taxon>Paractinoplanes</taxon>
    </lineage>
</organism>
<dbReference type="CDD" id="cd03784">
    <property type="entry name" value="GT1_Gtf-like"/>
    <property type="match status" value="1"/>
</dbReference>
<evidence type="ECO:0000313" key="7">
    <source>
        <dbReference type="Proteomes" id="UP000632138"/>
    </source>
</evidence>
<dbReference type="EMBL" id="JAENHP010000013">
    <property type="protein sequence ID" value="MBM2620125.1"/>
    <property type="molecule type" value="Genomic_DNA"/>
</dbReference>
<comment type="similarity">
    <text evidence="1">Belongs to the glycosyltransferase 28 family.</text>
</comment>
<keyword evidence="3" id="KW-0808">Transferase</keyword>
<sequence length="474" mass="52232">MKVLFAIDPSIAHLYPMVPLAWALQNAGHEVRLASFGGFADRIAETGLTPVQLGDEEWAARVSDDALEPNGPEQAQQYADVLGLTADEREYWYLFYQYLLTPISDYLRVDRPEPHALIRFAQDWQPDLVIWDLTQAAGAIAARVSGAASARLVFAWDPTGWSLDRLAARPDELTAAGLDPNPLATVVGPLAEHYGVELDHELLVGQWTMDTAPPGLSLPTTTRKVPVRYVPYNGAAPMPEWLHAPSSRPRICLSLGESYRRFIRGDFNRTPMLLEALAELDVEVVATLNEVQLDGAVPPPNVRLVEYLPLNQILPTCAAVIHHGGLGTFQAAVAANLPQLVCDTLESIMLRFEEAEPEEPGAERDDTGVYRSGVEYGVRGPEEQEKEPVRWVMPAKKLEATPVSDYVISRGAGVRLNHQAQTVAELRESIRAVLTEPSYRQGAQAVHDVWRALPAPADVVPVLETMTADVRRTR</sequence>
<dbReference type="PANTHER" id="PTHR48050">
    <property type="entry name" value="STEROL 3-BETA-GLUCOSYLTRANSFERASE"/>
    <property type="match status" value="1"/>
</dbReference>
<reference evidence="6 7" key="1">
    <citation type="submission" date="2021-01" db="EMBL/GenBank/DDBJ databases">
        <title>Actinoplanes sp. nov. LDG1-06 isolated from lichen.</title>
        <authorList>
            <person name="Saeng-In P."/>
            <person name="Phongsopitanun W."/>
            <person name="Kanchanasin P."/>
            <person name="Yuki M."/>
            <person name="Kudo T."/>
            <person name="Ohkuma M."/>
            <person name="Tanasupawat S."/>
        </authorList>
    </citation>
    <scope>NUCLEOTIDE SEQUENCE [LARGE SCALE GENOMIC DNA]</scope>
    <source>
        <strain evidence="6 7">LDG1-06</strain>
    </source>
</reference>
<dbReference type="Proteomes" id="UP000632138">
    <property type="component" value="Unassembled WGS sequence"/>
</dbReference>
<feature type="domain" description="Erythromycin biosynthesis protein CIII-like N-terminal" evidence="5">
    <location>
        <begin position="22"/>
        <end position="256"/>
    </location>
</feature>
<dbReference type="Pfam" id="PF06722">
    <property type="entry name" value="EryCIII-like_C"/>
    <property type="match status" value="1"/>
</dbReference>
<dbReference type="InterPro" id="IPR048284">
    <property type="entry name" value="EryCIII-like_N"/>
</dbReference>
<feature type="domain" description="Erythromycin biosynthesis protein CIII-like C-terminal" evidence="4">
    <location>
        <begin position="273"/>
        <end position="350"/>
    </location>
</feature>
<evidence type="ECO:0000313" key="6">
    <source>
        <dbReference type="EMBL" id="MBM2620125.1"/>
    </source>
</evidence>
<dbReference type="InterPro" id="IPR002213">
    <property type="entry name" value="UDP_glucos_trans"/>
</dbReference>
<evidence type="ECO:0000256" key="3">
    <source>
        <dbReference type="ARBA" id="ARBA00022679"/>
    </source>
</evidence>
<evidence type="ECO:0000259" key="4">
    <source>
        <dbReference type="Pfam" id="PF06722"/>
    </source>
</evidence>
<accession>A0ABS2AJZ2</accession>
<dbReference type="SUPFAM" id="SSF53756">
    <property type="entry name" value="UDP-Glycosyltransferase/glycogen phosphorylase"/>
    <property type="match status" value="2"/>
</dbReference>
<name>A0ABS2AJZ2_9ACTN</name>